<name>A0A382HX47_9ZZZZ</name>
<keyword evidence="1" id="KW-0812">Transmembrane</keyword>
<sequence>MATVRWTVKGMLVAGGVFLTIGIIKSIYSGGPFLPYLNPISLMTVIGATVGGLVGPLVGKAVRNVRK</sequence>
<evidence type="ECO:0000313" key="2">
    <source>
        <dbReference type="EMBL" id="SVB91031.1"/>
    </source>
</evidence>
<dbReference type="AlphaFoldDB" id="A0A382HX47"/>
<feature type="transmembrane region" description="Helical" evidence="1">
    <location>
        <begin position="12"/>
        <end position="28"/>
    </location>
</feature>
<gene>
    <name evidence="2" type="ORF">METZ01_LOCUS243885</name>
</gene>
<protein>
    <submittedName>
        <fullName evidence="2">Uncharacterized protein</fullName>
    </submittedName>
</protein>
<keyword evidence="1" id="KW-0472">Membrane</keyword>
<dbReference type="EMBL" id="UINC01063414">
    <property type="protein sequence ID" value="SVB91031.1"/>
    <property type="molecule type" value="Genomic_DNA"/>
</dbReference>
<organism evidence="2">
    <name type="scientific">marine metagenome</name>
    <dbReference type="NCBI Taxonomy" id="408172"/>
    <lineage>
        <taxon>unclassified sequences</taxon>
        <taxon>metagenomes</taxon>
        <taxon>ecological metagenomes</taxon>
    </lineage>
</organism>
<evidence type="ECO:0000256" key="1">
    <source>
        <dbReference type="SAM" id="Phobius"/>
    </source>
</evidence>
<accession>A0A382HX47</accession>
<feature type="transmembrane region" description="Helical" evidence="1">
    <location>
        <begin position="40"/>
        <end position="59"/>
    </location>
</feature>
<reference evidence="2" key="1">
    <citation type="submission" date="2018-05" db="EMBL/GenBank/DDBJ databases">
        <authorList>
            <person name="Lanie J.A."/>
            <person name="Ng W.-L."/>
            <person name="Kazmierczak K.M."/>
            <person name="Andrzejewski T.M."/>
            <person name="Davidsen T.M."/>
            <person name="Wayne K.J."/>
            <person name="Tettelin H."/>
            <person name="Glass J.I."/>
            <person name="Rusch D."/>
            <person name="Podicherti R."/>
            <person name="Tsui H.-C.T."/>
            <person name="Winkler M.E."/>
        </authorList>
    </citation>
    <scope>NUCLEOTIDE SEQUENCE</scope>
</reference>
<proteinExistence type="predicted"/>
<keyword evidence="1" id="KW-1133">Transmembrane helix</keyword>